<dbReference type="PATRIC" id="fig|381306.5.peg.1206"/>
<dbReference type="STRING" id="381306.AN478_03600"/>
<dbReference type="InterPro" id="IPR014993">
    <property type="entry name" value="DUF1841"/>
</dbReference>
<protein>
    <recommendedName>
        <fullName evidence="3">DUF1841 domain-containing protein</fullName>
    </recommendedName>
</protein>
<reference evidence="2" key="1">
    <citation type="submission" date="2016-10" db="EMBL/GenBank/DDBJ databases">
        <authorList>
            <person name="Varghese N."/>
        </authorList>
    </citation>
    <scope>NUCLEOTIDE SEQUENCE [LARGE SCALE GENOMIC DNA]</scope>
    <source>
        <strain evidence="2">HL 19</strain>
    </source>
</reference>
<dbReference type="RefSeq" id="WP_054965263.1">
    <property type="nucleotide sequence ID" value="NZ_FMUN01000005.1"/>
</dbReference>
<dbReference type="Pfam" id="PF08897">
    <property type="entry name" value="DUF1841"/>
    <property type="match status" value="1"/>
</dbReference>
<evidence type="ECO:0000313" key="2">
    <source>
        <dbReference type="Proteomes" id="UP000183104"/>
    </source>
</evidence>
<dbReference type="AlphaFoldDB" id="A0A0P9C7V6"/>
<proteinExistence type="predicted"/>
<evidence type="ECO:0008006" key="3">
    <source>
        <dbReference type="Google" id="ProtNLM"/>
    </source>
</evidence>
<evidence type="ECO:0000313" key="1">
    <source>
        <dbReference type="EMBL" id="SCY41215.1"/>
    </source>
</evidence>
<organism evidence="1 2">
    <name type="scientific">Thiohalorhabdus denitrificans</name>
    <dbReference type="NCBI Taxonomy" id="381306"/>
    <lineage>
        <taxon>Bacteria</taxon>
        <taxon>Pseudomonadati</taxon>
        <taxon>Pseudomonadota</taxon>
        <taxon>Gammaproteobacteria</taxon>
        <taxon>Thiohalorhabdales</taxon>
        <taxon>Thiohalorhabdaceae</taxon>
        <taxon>Thiohalorhabdus</taxon>
    </lineage>
</organism>
<dbReference type="OrthoDB" id="9789432at2"/>
<name>A0A0P9C7V6_9GAMM</name>
<sequence>MLFGNDRSETREVFFRSWEKFHKGETLEPGEQLVIDVLHRHPEYHRVVGDRAGYADYEWTPESGETNPFLHMGMHIAIAEQVGTDRPQGIREAYQRLAAGMGDTHAAEHEIMECLGRALWEAQRSGTQPDEQGYLECVQRLARDKGGPAQ</sequence>
<accession>A0A0P9C7V6</accession>
<gene>
    <name evidence="1" type="ORF">SAMN05661077_2058</name>
</gene>
<dbReference type="Proteomes" id="UP000183104">
    <property type="component" value="Unassembled WGS sequence"/>
</dbReference>
<keyword evidence="2" id="KW-1185">Reference proteome</keyword>
<dbReference type="EMBL" id="FMUN01000005">
    <property type="protein sequence ID" value="SCY41215.1"/>
    <property type="molecule type" value="Genomic_DNA"/>
</dbReference>